<dbReference type="InterPro" id="IPR009553">
    <property type="entry name" value="DUF1173"/>
</dbReference>
<gene>
    <name evidence="1" type="ORF">EI16_12500</name>
</gene>
<protein>
    <submittedName>
        <fullName evidence="1">Uncharacterized protein</fullName>
    </submittedName>
</protein>
<comment type="caution">
    <text evidence="1">The sequence shown here is derived from an EMBL/GenBank/DDBJ whole genome shotgun (WGS) entry which is preliminary data.</text>
</comment>
<dbReference type="STRING" id="28885.EI16_12500"/>
<reference evidence="1 2" key="1">
    <citation type="submission" date="2014-04" db="EMBL/GenBank/DDBJ databases">
        <title>Draft genome sequence of Hydrogenovibrio marinus MH-110, a model organism for aerobic H2 metabolism.</title>
        <authorList>
            <person name="Cha H.J."/>
            <person name="Jo B.H."/>
            <person name="Hwang B.H."/>
        </authorList>
    </citation>
    <scope>NUCLEOTIDE SEQUENCE [LARGE SCALE GENOMIC DNA]</scope>
    <source>
        <strain evidence="1 2">MH-110</strain>
    </source>
</reference>
<dbReference type="Proteomes" id="UP000027341">
    <property type="component" value="Unassembled WGS sequence"/>
</dbReference>
<evidence type="ECO:0000313" key="2">
    <source>
        <dbReference type="Proteomes" id="UP000027341"/>
    </source>
</evidence>
<name>A0A066ZXB4_HYDMR</name>
<accession>A0A066ZXB4</accession>
<sequence length="289" mass="33068">MKYVISLCNGKEIFQDEIVEEDSQLALRNAYVNHECKRAKCNCNPDESLELVIAYRRITDKFELRKKPNQDYKLHAQDCRFHEPPKAASPGESADLTIALPDSDSRKIPDHTRASDLLHALWSRLEKQLPSTDGKKYGLPWYEIRDNLIEISESTLINQSVHLHEIFQVIKPEMADNLTPIEIPQDKSTVLLGELFQANEFTDRFQNQNIAITLKGTNTTIYLNQSFMHHLSDKTKRNILGECPPGELRDKDARRIILMVVMPSSTGKSIQCFSLATLLVDKDSFLTRV</sequence>
<evidence type="ECO:0000313" key="1">
    <source>
        <dbReference type="EMBL" id="KDN94710.1"/>
    </source>
</evidence>
<dbReference type="AlphaFoldDB" id="A0A066ZXB4"/>
<dbReference type="RefSeq" id="WP_029913459.1">
    <property type="nucleotide sequence ID" value="NZ_JMIU01000002.1"/>
</dbReference>
<keyword evidence="2" id="KW-1185">Reference proteome</keyword>
<organism evidence="1 2">
    <name type="scientific">Hydrogenovibrio marinus</name>
    <dbReference type="NCBI Taxonomy" id="28885"/>
    <lineage>
        <taxon>Bacteria</taxon>
        <taxon>Pseudomonadati</taxon>
        <taxon>Pseudomonadota</taxon>
        <taxon>Gammaproteobacteria</taxon>
        <taxon>Thiotrichales</taxon>
        <taxon>Piscirickettsiaceae</taxon>
        <taxon>Hydrogenovibrio</taxon>
    </lineage>
</organism>
<dbReference type="Pfam" id="PF06666">
    <property type="entry name" value="DUF1173"/>
    <property type="match status" value="1"/>
</dbReference>
<dbReference type="EMBL" id="JMIU01000002">
    <property type="protein sequence ID" value="KDN94710.1"/>
    <property type="molecule type" value="Genomic_DNA"/>
</dbReference>
<proteinExistence type="predicted"/>